<feature type="region of interest" description="Disordered" evidence="2">
    <location>
        <begin position="602"/>
        <end position="622"/>
    </location>
</feature>
<feature type="compositionally biased region" description="Polar residues" evidence="2">
    <location>
        <begin position="831"/>
        <end position="841"/>
    </location>
</feature>
<evidence type="ECO:0000256" key="1">
    <source>
        <dbReference type="ARBA" id="ARBA00022468"/>
    </source>
</evidence>
<feature type="domain" description="PDZ" evidence="4">
    <location>
        <begin position="183"/>
        <end position="260"/>
    </location>
</feature>
<feature type="region of interest" description="Disordered" evidence="2">
    <location>
        <begin position="1"/>
        <end position="22"/>
    </location>
</feature>
<feature type="compositionally biased region" description="Low complexity" evidence="2">
    <location>
        <begin position="738"/>
        <end position="750"/>
    </location>
</feature>
<dbReference type="PROSITE" id="PS50106">
    <property type="entry name" value="PDZ"/>
    <property type="match status" value="1"/>
</dbReference>
<feature type="domain" description="Rho-GAP" evidence="5">
    <location>
        <begin position="1100"/>
        <end position="1333"/>
    </location>
</feature>
<accession>A0ABP0GFQ8</accession>
<dbReference type="Gene3D" id="1.10.555.10">
    <property type="entry name" value="Rho GTPase activation protein"/>
    <property type="match status" value="1"/>
</dbReference>
<feature type="domain" description="C2" evidence="3">
    <location>
        <begin position="952"/>
        <end position="1066"/>
    </location>
</feature>
<feature type="region of interest" description="Disordered" evidence="2">
    <location>
        <begin position="719"/>
        <end position="767"/>
    </location>
</feature>
<feature type="compositionally biased region" description="Basic residues" evidence="2">
    <location>
        <begin position="849"/>
        <end position="858"/>
    </location>
</feature>
<evidence type="ECO:0000313" key="6">
    <source>
        <dbReference type="EMBL" id="CAK8689686.1"/>
    </source>
</evidence>
<dbReference type="EMBL" id="CAWYQH010000108">
    <property type="protein sequence ID" value="CAK8689686.1"/>
    <property type="molecule type" value="Genomic_DNA"/>
</dbReference>
<feature type="compositionally biased region" description="Low complexity" evidence="2">
    <location>
        <begin position="561"/>
        <end position="571"/>
    </location>
</feature>
<dbReference type="InterPro" id="IPR052118">
    <property type="entry name" value="Rho-GAP_regulator"/>
</dbReference>
<keyword evidence="1" id="KW-0343">GTPase activation</keyword>
<sequence length="1441" mass="159917">MSSDITILPVSERQDDGLHRTLSLPPQQRKNGRAFTTVTLRPKPVHEDILEEDSNHEYHMDNTKLSRSLFGSKSSRSHRSLRKRDIRVSTFNPIGVDIPDDVLLKIRNVEKKSLQDVLKTNSFSNGSQSHKTLSTDGHELSKTQKTKQKPHSNGLFKILQEGVQRITNLTTKHEPNSHGVIKTVEIIRNKGDSLGIFITKRKLSTTTDIALQSTADNNKHSEVSHRHGIFISRLTPNCEAARKVLVHPGDQILAVNTIPICSLDLKVVATMMCMLKRLILTVRTLEIHKAANSDKHNNLSNGDLTIEENTKHSLDNHSNHPSLSSLKEESSEVYLGQMAKDNNDNMTKVKHLRSHTAVDDSAVQSVYDNTTQDISNSNPVESENSLQIKFDESYQILLDAIAFCDKHKNINNNSSGSNCTNHKTIPVTTLQNAPPNLGYVEQRKTEGTDSLLSEIIDTMKRRKDIPEAKEPYLSMHSKYKYLDRQNSVEAERNKANDDYENINKFSANHDYDNLDNITSDSENLSVSESSSVREVNLDEICTNVWYSTEINDVDRKVFHSKTSSSSSSASSVGLTCNLNPPPLPKKMSAIMTSQSHNALLGEPLKYSTGHSNSRQTDIRPDNDGFMAGHITSLRELHKFPVNLDQDNSDSPLDTNAITVDKKRKWLNFGQTVSDELQKRLDGSSSVDGINVGNCANSITEELENNKPGLATKWFSGNAMKSNNTTQQPPTIATGIPRSVSNNSLGSVSGNAEFPEGASVRRKSSLRSPVEKSARSFLSVIAKSSNAAQSKSADNLLHVASTSPEKNSDFLLSNRTHAVVTAAKSADGNLDGVSSSKETSLQGKVASPSRPRRKNWGKKFTKKFKIGSSENAASEYSCWAADDQHRLTEGSAAASADQTTTLKDSFIRRDPTLLSRYHLDISMAQQRRLSRRLVLETTARDPSHKVLSLSQFRKYKPFPMMNMKLPPVEGCLVLTLYGVRELKKTLCEAYCLVQVDKEDTKRIGTTMQTCRGATTWNQCFEMIVSEAKDLHLTVYTWDTRGGKHKVCSHASLNLPILIQGTNSCYRYSERLAISLEPRGTLYVKIALERNPSSPGPFLFGADLQSISERENSGNIIPSLVRSCIEEVEKRGMQVVGIYRLCGSAIVKKNLRLKLEKNQGDVDLTSVNYPDVNVITGILKDFLRELPQPLFSPELLEAVTAAMEKNPGPVPAAVVKEPFSPDPLISPPGITRRTNITDNDIKARTRALLLCVREIRAAPAEKATLYMLMNHLKKVSMFSDKNKMICQNLAVCFGPVLLGPVNSAHSNGMDLSAAIGFKRHIQVLNYMISNWPDEPVRDIYSQLAPVDKRKSTSIGEGSKQSNRVSLTRRLSRVYIVDEAEVQEEGFVDVLPSNEDDGVAGHRVSLKSIPEALDSFSDPDLDMYQTKSRHARVFADAELPVNSS</sequence>
<evidence type="ECO:0000259" key="3">
    <source>
        <dbReference type="PROSITE" id="PS50004"/>
    </source>
</evidence>
<dbReference type="Pfam" id="PF25336">
    <property type="entry name" value="C2_SYDE"/>
    <property type="match status" value="1"/>
</dbReference>
<dbReference type="SUPFAM" id="SSF48350">
    <property type="entry name" value="GTPase activation domain, GAP"/>
    <property type="match status" value="1"/>
</dbReference>
<feature type="region of interest" description="Disordered" evidence="2">
    <location>
        <begin position="120"/>
        <end position="151"/>
    </location>
</feature>
<feature type="region of interest" description="Disordered" evidence="2">
    <location>
        <begin position="561"/>
        <end position="580"/>
    </location>
</feature>
<evidence type="ECO:0000259" key="5">
    <source>
        <dbReference type="PROSITE" id="PS50238"/>
    </source>
</evidence>
<proteinExistence type="predicted"/>
<protein>
    <recommendedName>
        <fullName evidence="8">Rho GTPase-activating protein SYDE2</fullName>
    </recommendedName>
</protein>
<dbReference type="SMART" id="SM00228">
    <property type="entry name" value="PDZ"/>
    <property type="match status" value="1"/>
</dbReference>
<dbReference type="SMART" id="SM00324">
    <property type="entry name" value="RhoGAP"/>
    <property type="match status" value="1"/>
</dbReference>
<feature type="region of interest" description="Disordered" evidence="2">
    <location>
        <begin position="826"/>
        <end position="858"/>
    </location>
</feature>
<dbReference type="Gene3D" id="2.60.40.150">
    <property type="entry name" value="C2 domain"/>
    <property type="match status" value="1"/>
</dbReference>
<dbReference type="InterPro" id="IPR036034">
    <property type="entry name" value="PDZ_sf"/>
</dbReference>
<feature type="region of interest" description="Disordered" evidence="2">
    <location>
        <begin position="312"/>
        <end position="331"/>
    </location>
</feature>
<dbReference type="InterPro" id="IPR008936">
    <property type="entry name" value="Rho_GTPase_activation_prot"/>
</dbReference>
<dbReference type="SUPFAM" id="SSF49562">
    <property type="entry name" value="C2 domain (Calcium/lipid-binding domain, CaLB)"/>
    <property type="match status" value="1"/>
</dbReference>
<dbReference type="InterPro" id="IPR000008">
    <property type="entry name" value="C2_dom"/>
</dbReference>
<name>A0ABP0GFQ8_CLALP</name>
<dbReference type="InterPro" id="IPR057459">
    <property type="entry name" value="SYDE1/2_C2"/>
</dbReference>
<evidence type="ECO:0000256" key="2">
    <source>
        <dbReference type="SAM" id="MobiDB-lite"/>
    </source>
</evidence>
<organism evidence="6 7">
    <name type="scientific">Clavelina lepadiformis</name>
    <name type="common">Light-bulb sea squirt</name>
    <name type="synonym">Ascidia lepadiformis</name>
    <dbReference type="NCBI Taxonomy" id="159417"/>
    <lineage>
        <taxon>Eukaryota</taxon>
        <taxon>Metazoa</taxon>
        <taxon>Chordata</taxon>
        <taxon>Tunicata</taxon>
        <taxon>Ascidiacea</taxon>
        <taxon>Aplousobranchia</taxon>
        <taxon>Clavelinidae</taxon>
        <taxon>Clavelina</taxon>
    </lineage>
</organism>
<dbReference type="Proteomes" id="UP001642483">
    <property type="component" value="Unassembled WGS sequence"/>
</dbReference>
<comment type="caution">
    <text evidence="6">The sequence shown here is derived from an EMBL/GenBank/DDBJ whole genome shotgun (WGS) entry which is preliminary data.</text>
</comment>
<dbReference type="PROSITE" id="PS50238">
    <property type="entry name" value="RHOGAP"/>
    <property type="match status" value="1"/>
</dbReference>
<dbReference type="InterPro" id="IPR001478">
    <property type="entry name" value="PDZ"/>
</dbReference>
<dbReference type="Pfam" id="PF00620">
    <property type="entry name" value="RhoGAP"/>
    <property type="match status" value="1"/>
</dbReference>
<evidence type="ECO:0008006" key="8">
    <source>
        <dbReference type="Google" id="ProtNLM"/>
    </source>
</evidence>
<gene>
    <name evidence="6" type="ORF">CVLEPA_LOCUS21652</name>
</gene>
<dbReference type="PROSITE" id="PS50004">
    <property type="entry name" value="C2"/>
    <property type="match status" value="1"/>
</dbReference>
<evidence type="ECO:0000313" key="7">
    <source>
        <dbReference type="Proteomes" id="UP001642483"/>
    </source>
</evidence>
<dbReference type="InterPro" id="IPR035892">
    <property type="entry name" value="C2_domain_sf"/>
</dbReference>
<dbReference type="InterPro" id="IPR000198">
    <property type="entry name" value="RhoGAP_dom"/>
</dbReference>
<feature type="compositionally biased region" description="Polar residues" evidence="2">
    <location>
        <begin position="719"/>
        <end position="730"/>
    </location>
</feature>
<dbReference type="Gene3D" id="2.30.42.10">
    <property type="match status" value="1"/>
</dbReference>
<dbReference type="PANTHER" id="PTHR46150">
    <property type="entry name" value="RHO GTPASE-ACTIVATING PROTEIN 100F"/>
    <property type="match status" value="1"/>
</dbReference>
<evidence type="ECO:0000259" key="4">
    <source>
        <dbReference type="PROSITE" id="PS50106"/>
    </source>
</evidence>
<reference evidence="6 7" key="1">
    <citation type="submission" date="2024-02" db="EMBL/GenBank/DDBJ databases">
        <authorList>
            <person name="Daric V."/>
            <person name="Darras S."/>
        </authorList>
    </citation>
    <scope>NUCLEOTIDE SEQUENCE [LARGE SCALE GENOMIC DNA]</scope>
</reference>
<dbReference type="SUPFAM" id="SSF50156">
    <property type="entry name" value="PDZ domain-like"/>
    <property type="match status" value="1"/>
</dbReference>
<dbReference type="PANTHER" id="PTHR46150:SF3">
    <property type="entry name" value="RHO GTPASE-ACTIVATING PROTEIN 100F"/>
    <property type="match status" value="1"/>
</dbReference>
<keyword evidence="7" id="KW-1185">Reference proteome</keyword>
<feature type="compositionally biased region" description="Polar residues" evidence="2">
    <location>
        <begin position="120"/>
        <end position="135"/>
    </location>
</feature>